<dbReference type="RefSeq" id="WP_144233763.1">
    <property type="nucleotide sequence ID" value="NZ_QMIF01000001.1"/>
</dbReference>
<dbReference type="PANTHER" id="PTHR43024:SF1">
    <property type="entry name" value="UDP-N-ACETYLMURAMOYL-TRIPEPTIDE--D-ALANYL-D-ALANINE LIGASE"/>
    <property type="match status" value="1"/>
</dbReference>
<dbReference type="SUPFAM" id="SSF63418">
    <property type="entry name" value="MurE/MurF N-terminal domain"/>
    <property type="match status" value="1"/>
</dbReference>
<keyword evidence="1 10" id="KW-0963">Cytoplasm</keyword>
<keyword evidence="2 10" id="KW-0436">Ligase</keyword>
<dbReference type="HAMAP" id="MF_02019">
    <property type="entry name" value="MurF"/>
    <property type="match status" value="1"/>
</dbReference>
<evidence type="ECO:0000259" key="13">
    <source>
        <dbReference type="Pfam" id="PF02875"/>
    </source>
</evidence>
<comment type="function">
    <text evidence="10 11">Involved in cell wall formation. Catalyzes the final step in the synthesis of UDP-N-acetylmuramoyl-pentapeptide, the precursor of murein.</text>
</comment>
<dbReference type="Pfam" id="PF02875">
    <property type="entry name" value="Mur_ligase_C"/>
    <property type="match status" value="1"/>
</dbReference>
<organism evidence="15 16">
    <name type="scientific">Oceanidesulfovibrio marinus</name>
    <dbReference type="NCBI Taxonomy" id="370038"/>
    <lineage>
        <taxon>Bacteria</taxon>
        <taxon>Pseudomonadati</taxon>
        <taxon>Thermodesulfobacteriota</taxon>
        <taxon>Desulfovibrionia</taxon>
        <taxon>Desulfovibrionales</taxon>
        <taxon>Desulfovibrionaceae</taxon>
        <taxon>Oceanidesulfovibrio</taxon>
    </lineage>
</organism>
<dbReference type="OrthoDB" id="9801978at2"/>
<dbReference type="EC" id="6.3.2.10" evidence="10 11"/>
<dbReference type="InterPro" id="IPR035911">
    <property type="entry name" value="MurE/MurF_N"/>
</dbReference>
<sequence>MKLTLAEIAAAMGAVGDLGSLENVAPSGVQTDSRILKHGEIFFCVSGENFDGHNFACEAVEKGAMAVVGSQPPGLGCPEDLGVPYLMVPDTVTALGRLARRVRDDASAKVVVVTGSAGKTTVKEMLAQILSRVGTTCKNHLNLNNRLGLPRSIFEADPDAAFWVLEAGINMEGEMDDLGAAAGPDLAVIVNVGPAHLEGLGDVDGVARNKSRILAHLAEGGRGLINLDYPELVSAAFSLEPRCIGFSAKALEHDEASKLKGLARYHGEFLGMDEEGKSRFEITLDGATINVALDVPGALMAENITAAAAAAHLLGVEPEVIAAGLAAIEYPQQRFARRQAGPWLVIDDSYNANPLSMGRALSSAREAAAGGNLVVALGEMRELGSSAGSAHETLGRQIAAAQPAAVFWKGGEYEAIRRGLQESGYQGKHTLVSGADDFMNAWKSLGMDALDGGVILFKASRTIRMEQLAQAFIKERAA</sequence>
<evidence type="ECO:0000256" key="4">
    <source>
        <dbReference type="ARBA" id="ARBA00022741"/>
    </source>
</evidence>
<dbReference type="Pfam" id="PF08245">
    <property type="entry name" value="Mur_ligase_M"/>
    <property type="match status" value="1"/>
</dbReference>
<dbReference type="SUPFAM" id="SSF53244">
    <property type="entry name" value="MurD-like peptide ligases, peptide-binding domain"/>
    <property type="match status" value="1"/>
</dbReference>
<dbReference type="GO" id="GO:0051301">
    <property type="term" value="P:cell division"/>
    <property type="evidence" value="ECO:0007669"/>
    <property type="project" value="UniProtKB-KW"/>
</dbReference>
<reference evidence="15 16" key="1">
    <citation type="submission" date="2018-06" db="EMBL/GenBank/DDBJ databases">
        <title>Complete genome of Desulfovibrio marinus P48SEP.</title>
        <authorList>
            <person name="Crispim J.S."/>
            <person name="Vidigal P.M.P."/>
            <person name="Silva L.C.F."/>
            <person name="Araujo L.C."/>
            <person name="Laguardia C.N."/>
            <person name="Dias R.S."/>
            <person name="Sousa M.P."/>
            <person name="Paula S.O."/>
            <person name="Silva C."/>
        </authorList>
    </citation>
    <scope>NUCLEOTIDE SEQUENCE [LARGE SCALE GENOMIC DNA]</scope>
    <source>
        <strain evidence="15 16">P48SEP</strain>
    </source>
</reference>
<dbReference type="UniPathway" id="UPA00219"/>
<dbReference type="InterPro" id="IPR005863">
    <property type="entry name" value="UDP-N-AcMur_synth"/>
</dbReference>
<evidence type="ECO:0000256" key="7">
    <source>
        <dbReference type="ARBA" id="ARBA00022984"/>
    </source>
</evidence>
<dbReference type="GO" id="GO:0008360">
    <property type="term" value="P:regulation of cell shape"/>
    <property type="evidence" value="ECO:0007669"/>
    <property type="project" value="UniProtKB-KW"/>
</dbReference>
<evidence type="ECO:0000313" key="16">
    <source>
        <dbReference type="Proteomes" id="UP000434052"/>
    </source>
</evidence>
<keyword evidence="9 10" id="KW-0961">Cell wall biogenesis/degradation</keyword>
<evidence type="ECO:0000256" key="9">
    <source>
        <dbReference type="ARBA" id="ARBA00023316"/>
    </source>
</evidence>
<evidence type="ECO:0000256" key="8">
    <source>
        <dbReference type="ARBA" id="ARBA00023306"/>
    </source>
</evidence>
<dbReference type="Gene3D" id="3.40.1190.10">
    <property type="entry name" value="Mur-like, catalytic domain"/>
    <property type="match status" value="1"/>
</dbReference>
<evidence type="ECO:0000313" key="15">
    <source>
        <dbReference type="EMBL" id="TVM36712.1"/>
    </source>
</evidence>
<evidence type="ECO:0000256" key="6">
    <source>
        <dbReference type="ARBA" id="ARBA00022960"/>
    </source>
</evidence>
<feature type="binding site" evidence="10">
    <location>
        <begin position="115"/>
        <end position="121"/>
    </location>
    <ligand>
        <name>ATP</name>
        <dbReference type="ChEBI" id="CHEBI:30616"/>
    </ligand>
</feature>
<dbReference type="InterPro" id="IPR004101">
    <property type="entry name" value="Mur_ligase_C"/>
</dbReference>
<dbReference type="InterPro" id="IPR036615">
    <property type="entry name" value="Mur_ligase_C_dom_sf"/>
</dbReference>
<dbReference type="GO" id="GO:0071555">
    <property type="term" value="P:cell wall organization"/>
    <property type="evidence" value="ECO:0007669"/>
    <property type="project" value="UniProtKB-KW"/>
</dbReference>
<dbReference type="InterPro" id="IPR000713">
    <property type="entry name" value="Mur_ligase_N"/>
</dbReference>
<dbReference type="SUPFAM" id="SSF53623">
    <property type="entry name" value="MurD-like peptide ligases, catalytic domain"/>
    <property type="match status" value="1"/>
</dbReference>
<comment type="subcellular location">
    <subcellularLocation>
        <location evidence="10 11">Cytoplasm</location>
    </subcellularLocation>
</comment>
<evidence type="ECO:0000256" key="1">
    <source>
        <dbReference type="ARBA" id="ARBA00022490"/>
    </source>
</evidence>
<comment type="caution">
    <text evidence="15">The sequence shown here is derived from an EMBL/GenBank/DDBJ whole genome shotgun (WGS) entry which is preliminary data.</text>
</comment>
<dbReference type="InterPro" id="IPR013221">
    <property type="entry name" value="Mur_ligase_cen"/>
</dbReference>
<evidence type="ECO:0000256" key="5">
    <source>
        <dbReference type="ARBA" id="ARBA00022840"/>
    </source>
</evidence>
<dbReference type="Gene3D" id="3.90.190.20">
    <property type="entry name" value="Mur ligase, C-terminal domain"/>
    <property type="match status" value="1"/>
</dbReference>
<protein>
    <recommendedName>
        <fullName evidence="10 11">UDP-N-acetylmuramoyl-tripeptide--D-alanyl-D-alanine ligase</fullName>
        <ecNumber evidence="10 11">6.3.2.10</ecNumber>
    </recommendedName>
    <alternativeName>
        <fullName evidence="10">D-alanyl-D-alanine-adding enzyme</fullName>
    </alternativeName>
</protein>
<dbReference type="GO" id="GO:0047480">
    <property type="term" value="F:UDP-N-acetylmuramoyl-tripeptide-D-alanyl-D-alanine ligase activity"/>
    <property type="evidence" value="ECO:0007669"/>
    <property type="project" value="UniProtKB-UniRule"/>
</dbReference>
<dbReference type="Gene3D" id="3.40.1390.10">
    <property type="entry name" value="MurE/MurF, N-terminal domain"/>
    <property type="match status" value="1"/>
</dbReference>
<gene>
    <name evidence="10" type="primary">murF</name>
    <name evidence="15" type="ORF">DQK91_01985</name>
</gene>
<dbReference type="InterPro" id="IPR051046">
    <property type="entry name" value="MurCDEF_CellWall_CoF430Synth"/>
</dbReference>
<evidence type="ECO:0000256" key="2">
    <source>
        <dbReference type="ARBA" id="ARBA00022598"/>
    </source>
</evidence>
<dbReference type="InterPro" id="IPR036565">
    <property type="entry name" value="Mur-like_cat_sf"/>
</dbReference>
<keyword evidence="7 10" id="KW-0573">Peptidoglycan synthesis</keyword>
<dbReference type="Proteomes" id="UP000434052">
    <property type="component" value="Unassembled WGS sequence"/>
</dbReference>
<keyword evidence="5 10" id="KW-0067">ATP-binding</keyword>
<dbReference type="GO" id="GO:0005737">
    <property type="term" value="C:cytoplasm"/>
    <property type="evidence" value="ECO:0007669"/>
    <property type="project" value="UniProtKB-SubCell"/>
</dbReference>
<comment type="catalytic activity">
    <reaction evidence="10 11">
        <text>D-alanyl-D-alanine + UDP-N-acetyl-alpha-D-muramoyl-L-alanyl-gamma-D-glutamyl-meso-2,6-diaminopimelate + ATP = UDP-N-acetyl-alpha-D-muramoyl-L-alanyl-gamma-D-glutamyl-meso-2,6-diaminopimeloyl-D-alanyl-D-alanine + ADP + phosphate + H(+)</text>
        <dbReference type="Rhea" id="RHEA:28374"/>
        <dbReference type="ChEBI" id="CHEBI:15378"/>
        <dbReference type="ChEBI" id="CHEBI:30616"/>
        <dbReference type="ChEBI" id="CHEBI:43474"/>
        <dbReference type="ChEBI" id="CHEBI:57822"/>
        <dbReference type="ChEBI" id="CHEBI:61386"/>
        <dbReference type="ChEBI" id="CHEBI:83905"/>
        <dbReference type="ChEBI" id="CHEBI:456216"/>
        <dbReference type="EC" id="6.3.2.10"/>
    </reaction>
</comment>
<dbReference type="AlphaFoldDB" id="A0A6P1ZLQ9"/>
<comment type="pathway">
    <text evidence="10 11">Cell wall biogenesis; peptidoglycan biosynthesis.</text>
</comment>
<feature type="domain" description="Mur ligase C-terminal" evidence="13">
    <location>
        <begin position="334"/>
        <end position="461"/>
    </location>
</feature>
<evidence type="ECO:0000259" key="12">
    <source>
        <dbReference type="Pfam" id="PF01225"/>
    </source>
</evidence>
<comment type="similarity">
    <text evidence="10">Belongs to the MurCDEF family. MurF subfamily.</text>
</comment>
<feature type="domain" description="Mur ligase N-terminal catalytic" evidence="12">
    <location>
        <begin position="28"/>
        <end position="101"/>
    </location>
</feature>
<accession>A0A6P1ZLQ9</accession>
<dbReference type="NCBIfam" id="TIGR01143">
    <property type="entry name" value="murF"/>
    <property type="match status" value="1"/>
</dbReference>
<proteinExistence type="inferred from homology"/>
<feature type="domain" description="Mur ligase central" evidence="14">
    <location>
        <begin position="113"/>
        <end position="311"/>
    </location>
</feature>
<keyword evidence="3 10" id="KW-0132">Cell division</keyword>
<evidence type="ECO:0000256" key="10">
    <source>
        <dbReference type="HAMAP-Rule" id="MF_02019"/>
    </source>
</evidence>
<dbReference type="Pfam" id="PF01225">
    <property type="entry name" value="Mur_ligase"/>
    <property type="match status" value="1"/>
</dbReference>
<evidence type="ECO:0000259" key="14">
    <source>
        <dbReference type="Pfam" id="PF08245"/>
    </source>
</evidence>
<keyword evidence="4 10" id="KW-0547">Nucleotide-binding</keyword>
<evidence type="ECO:0000256" key="11">
    <source>
        <dbReference type="RuleBase" id="RU004136"/>
    </source>
</evidence>
<evidence type="ECO:0000256" key="3">
    <source>
        <dbReference type="ARBA" id="ARBA00022618"/>
    </source>
</evidence>
<dbReference type="PANTHER" id="PTHR43024">
    <property type="entry name" value="UDP-N-ACETYLMURAMOYL-TRIPEPTIDE--D-ALANYL-D-ALANINE LIGASE"/>
    <property type="match status" value="1"/>
</dbReference>
<dbReference type="GO" id="GO:0009252">
    <property type="term" value="P:peptidoglycan biosynthetic process"/>
    <property type="evidence" value="ECO:0007669"/>
    <property type="project" value="UniProtKB-UniRule"/>
</dbReference>
<keyword evidence="8 10" id="KW-0131">Cell cycle</keyword>
<name>A0A6P1ZLQ9_9BACT</name>
<dbReference type="EMBL" id="QMIF01000001">
    <property type="protein sequence ID" value="TVM36712.1"/>
    <property type="molecule type" value="Genomic_DNA"/>
</dbReference>
<keyword evidence="6 10" id="KW-0133">Cell shape</keyword>
<dbReference type="GO" id="GO:0005524">
    <property type="term" value="F:ATP binding"/>
    <property type="evidence" value="ECO:0007669"/>
    <property type="project" value="UniProtKB-UniRule"/>
</dbReference>